<organism evidence="2">
    <name type="scientific">Pectinophora gossypiella</name>
    <name type="common">Cotton pink bollworm</name>
    <name type="synonym">Depressaria gossypiella</name>
    <dbReference type="NCBI Taxonomy" id="13191"/>
    <lineage>
        <taxon>Eukaryota</taxon>
        <taxon>Metazoa</taxon>
        <taxon>Ecdysozoa</taxon>
        <taxon>Arthropoda</taxon>
        <taxon>Hexapoda</taxon>
        <taxon>Insecta</taxon>
        <taxon>Pterygota</taxon>
        <taxon>Neoptera</taxon>
        <taxon>Endopterygota</taxon>
        <taxon>Lepidoptera</taxon>
        <taxon>Glossata</taxon>
        <taxon>Ditrysia</taxon>
        <taxon>Gelechioidea</taxon>
        <taxon>Gelechiidae</taxon>
        <taxon>Apatetrinae</taxon>
        <taxon>Pectinophora</taxon>
    </lineage>
</organism>
<dbReference type="AlphaFoldDB" id="A0A1E1VZZ8"/>
<name>A0A1E1VZZ8_PECGO</name>
<dbReference type="EMBL" id="GDQN01010746">
    <property type="protein sequence ID" value="JAT80308.1"/>
    <property type="molecule type" value="Transcribed_RNA"/>
</dbReference>
<feature type="non-terminal residue" evidence="2">
    <location>
        <position position="1"/>
    </location>
</feature>
<proteinExistence type="predicted"/>
<feature type="region of interest" description="Disordered" evidence="1">
    <location>
        <begin position="1"/>
        <end position="39"/>
    </location>
</feature>
<evidence type="ECO:0000256" key="1">
    <source>
        <dbReference type="SAM" id="MobiDB-lite"/>
    </source>
</evidence>
<gene>
    <name evidence="2" type="ORF">g.18076</name>
</gene>
<evidence type="ECO:0000313" key="2">
    <source>
        <dbReference type="EMBL" id="JAT80308.1"/>
    </source>
</evidence>
<sequence>EGGAVGDAQGDSTKKELTREEKLEKKREAERLRKQRIRNDPEKYALQKKKDMDRYFRKKEKGLIKTVDKMTPKERRLARKYWRKKAAEYRLRLALQNANNKMDR</sequence>
<dbReference type="OrthoDB" id="6375801at2759"/>
<reference evidence="2" key="1">
    <citation type="submission" date="2015-09" db="EMBL/GenBank/DDBJ databases">
        <title>De novo assembly of Pectinophora gossypiella (Pink Bollworm) gut transcriptome.</title>
        <authorList>
            <person name="Tassone E.E."/>
        </authorList>
    </citation>
    <scope>NUCLEOTIDE SEQUENCE</scope>
</reference>
<protein>
    <submittedName>
        <fullName evidence="2">Uncharacterized protein</fullName>
    </submittedName>
</protein>
<accession>A0A1E1VZZ8</accession>
<feature type="compositionally biased region" description="Basic and acidic residues" evidence="1">
    <location>
        <begin position="12"/>
        <end position="39"/>
    </location>
</feature>